<reference evidence="2 3" key="1">
    <citation type="journal article" date="2018" name="Front. Plant Sci.">
        <title>Red Clover (Trifolium pratense) and Zigzag Clover (T. medium) - A Picture of Genomic Similarities and Differences.</title>
        <authorList>
            <person name="Dluhosova J."/>
            <person name="Istvanek J."/>
            <person name="Nedelnik J."/>
            <person name="Repkova J."/>
        </authorList>
    </citation>
    <scope>NUCLEOTIDE SEQUENCE [LARGE SCALE GENOMIC DNA]</scope>
    <source>
        <strain evidence="3">cv. 10/8</strain>
        <tissue evidence="2">Leaf</tissue>
    </source>
</reference>
<evidence type="ECO:0000256" key="1">
    <source>
        <dbReference type="SAM" id="MobiDB-lite"/>
    </source>
</evidence>
<comment type="caution">
    <text evidence="2">The sequence shown here is derived from an EMBL/GenBank/DDBJ whole genome shotgun (WGS) entry which is preliminary data.</text>
</comment>
<name>A0A392S0T2_9FABA</name>
<evidence type="ECO:0000313" key="3">
    <source>
        <dbReference type="Proteomes" id="UP000265520"/>
    </source>
</evidence>
<evidence type="ECO:0000313" key="2">
    <source>
        <dbReference type="EMBL" id="MCI41610.1"/>
    </source>
</evidence>
<dbReference type="Proteomes" id="UP000265520">
    <property type="component" value="Unassembled WGS sequence"/>
</dbReference>
<organism evidence="2 3">
    <name type="scientific">Trifolium medium</name>
    <dbReference type="NCBI Taxonomy" id="97028"/>
    <lineage>
        <taxon>Eukaryota</taxon>
        <taxon>Viridiplantae</taxon>
        <taxon>Streptophyta</taxon>
        <taxon>Embryophyta</taxon>
        <taxon>Tracheophyta</taxon>
        <taxon>Spermatophyta</taxon>
        <taxon>Magnoliopsida</taxon>
        <taxon>eudicotyledons</taxon>
        <taxon>Gunneridae</taxon>
        <taxon>Pentapetalae</taxon>
        <taxon>rosids</taxon>
        <taxon>fabids</taxon>
        <taxon>Fabales</taxon>
        <taxon>Fabaceae</taxon>
        <taxon>Papilionoideae</taxon>
        <taxon>50 kb inversion clade</taxon>
        <taxon>NPAAA clade</taxon>
        <taxon>Hologalegina</taxon>
        <taxon>IRL clade</taxon>
        <taxon>Trifolieae</taxon>
        <taxon>Trifolium</taxon>
    </lineage>
</organism>
<keyword evidence="3" id="KW-1185">Reference proteome</keyword>
<feature type="non-terminal residue" evidence="2">
    <location>
        <position position="1"/>
    </location>
</feature>
<proteinExistence type="predicted"/>
<dbReference type="EMBL" id="LXQA010294286">
    <property type="protein sequence ID" value="MCI41610.1"/>
    <property type="molecule type" value="Genomic_DNA"/>
</dbReference>
<protein>
    <submittedName>
        <fullName evidence="2">Uncharacterized protein</fullName>
    </submittedName>
</protein>
<sequence length="50" mass="5794">SRFTNQRGMNKTSFKSWEICQVQTIRRKNTAGTEMVDGDSGGIERKKMQR</sequence>
<feature type="region of interest" description="Disordered" evidence="1">
    <location>
        <begin position="30"/>
        <end position="50"/>
    </location>
</feature>
<dbReference type="AlphaFoldDB" id="A0A392S0T2"/>
<accession>A0A392S0T2</accession>